<name>A0A6A6ATD7_9PLEO</name>
<accession>A0A6A6ATD7</accession>
<feature type="region of interest" description="Disordered" evidence="1">
    <location>
        <begin position="68"/>
        <end position="92"/>
    </location>
</feature>
<sequence>MDYCEGFTSLLFPFSFTTSTLLRSLRLKREQTPSPIHQRASSVVSKFHNQTSDYATIRVCMYTHPTQQSNSILPPASDVEETSPNIRSTPQLVSPFPPTPSYPTPLPHNLHNILIRHPHRPQPLIQPLLPNPTPLHPPIHHIPPLTTIDLPHVSPTPRTKKKRKKEHTSSNGPKHAIQAPPFPYRASTGLCAAISLHVAQWMLGGKREGEGRKRISRGKEASVERRRVRQRSAARMWRIWRGECVSALVGWCALPKRFIQPIFWRAWFGRWEVGCLWWNRFVVLVFEGLGSTSICASRLMPAGECAALMEWDAILRSMARVRGRYTLRWYGAQSSVAVLVGWRGYAHSSCYDDR</sequence>
<evidence type="ECO:0000313" key="3">
    <source>
        <dbReference type="Proteomes" id="UP000799771"/>
    </source>
</evidence>
<gene>
    <name evidence="2" type="ORF">P153DRAFT_99101</name>
</gene>
<feature type="compositionally biased region" description="Polar residues" evidence="1">
    <location>
        <begin position="82"/>
        <end position="92"/>
    </location>
</feature>
<dbReference type="GeneID" id="54413973"/>
<feature type="region of interest" description="Disordered" evidence="1">
    <location>
        <begin position="135"/>
        <end position="180"/>
    </location>
</feature>
<dbReference type="AlphaFoldDB" id="A0A6A6ATD7"/>
<reference evidence="2" key="1">
    <citation type="journal article" date="2020" name="Stud. Mycol.">
        <title>101 Dothideomycetes genomes: a test case for predicting lifestyles and emergence of pathogens.</title>
        <authorList>
            <person name="Haridas S."/>
            <person name="Albert R."/>
            <person name="Binder M."/>
            <person name="Bloem J."/>
            <person name="Labutti K."/>
            <person name="Salamov A."/>
            <person name="Andreopoulos B."/>
            <person name="Baker S."/>
            <person name="Barry K."/>
            <person name="Bills G."/>
            <person name="Bluhm B."/>
            <person name="Cannon C."/>
            <person name="Castanera R."/>
            <person name="Culley D."/>
            <person name="Daum C."/>
            <person name="Ezra D."/>
            <person name="Gonzalez J."/>
            <person name="Henrissat B."/>
            <person name="Kuo A."/>
            <person name="Liang C."/>
            <person name="Lipzen A."/>
            <person name="Lutzoni F."/>
            <person name="Magnuson J."/>
            <person name="Mondo S."/>
            <person name="Nolan M."/>
            <person name="Ohm R."/>
            <person name="Pangilinan J."/>
            <person name="Park H.-J."/>
            <person name="Ramirez L."/>
            <person name="Alfaro M."/>
            <person name="Sun H."/>
            <person name="Tritt A."/>
            <person name="Yoshinaga Y."/>
            <person name="Zwiers L.-H."/>
            <person name="Turgeon B."/>
            <person name="Goodwin S."/>
            <person name="Spatafora J."/>
            <person name="Crous P."/>
            <person name="Grigoriev I."/>
        </authorList>
    </citation>
    <scope>NUCLEOTIDE SEQUENCE</scope>
    <source>
        <strain evidence="2">CBS 119687</strain>
    </source>
</reference>
<dbReference type="RefSeq" id="XP_033528198.1">
    <property type="nucleotide sequence ID" value="XM_033673541.1"/>
</dbReference>
<dbReference type="EMBL" id="ML977498">
    <property type="protein sequence ID" value="KAF2133811.1"/>
    <property type="molecule type" value="Genomic_DNA"/>
</dbReference>
<evidence type="ECO:0000313" key="2">
    <source>
        <dbReference type="EMBL" id="KAF2133811.1"/>
    </source>
</evidence>
<evidence type="ECO:0000256" key="1">
    <source>
        <dbReference type="SAM" id="MobiDB-lite"/>
    </source>
</evidence>
<proteinExistence type="predicted"/>
<dbReference type="Proteomes" id="UP000799771">
    <property type="component" value="Unassembled WGS sequence"/>
</dbReference>
<protein>
    <submittedName>
        <fullName evidence="2">Uncharacterized protein</fullName>
    </submittedName>
</protein>
<organism evidence="2 3">
    <name type="scientific">Dothidotthia symphoricarpi CBS 119687</name>
    <dbReference type="NCBI Taxonomy" id="1392245"/>
    <lineage>
        <taxon>Eukaryota</taxon>
        <taxon>Fungi</taxon>
        <taxon>Dikarya</taxon>
        <taxon>Ascomycota</taxon>
        <taxon>Pezizomycotina</taxon>
        <taxon>Dothideomycetes</taxon>
        <taxon>Pleosporomycetidae</taxon>
        <taxon>Pleosporales</taxon>
        <taxon>Dothidotthiaceae</taxon>
        <taxon>Dothidotthia</taxon>
    </lineage>
</organism>
<keyword evidence="3" id="KW-1185">Reference proteome</keyword>